<evidence type="ECO:0000313" key="2">
    <source>
        <dbReference type="EMBL" id="NME66379.1"/>
    </source>
</evidence>
<feature type="signal peptide" evidence="1">
    <location>
        <begin position="1"/>
        <end position="19"/>
    </location>
</feature>
<dbReference type="InterPro" id="IPR032774">
    <property type="entry name" value="WG_beta_rep"/>
</dbReference>
<dbReference type="Proteomes" id="UP000576082">
    <property type="component" value="Unassembled WGS sequence"/>
</dbReference>
<comment type="caution">
    <text evidence="2">The sequence shown here is derived from an EMBL/GenBank/DDBJ whole genome shotgun (WGS) entry which is preliminary data.</text>
</comment>
<accession>A0A7X9RST2</accession>
<dbReference type="AlphaFoldDB" id="A0A7X9RST2"/>
<organism evidence="2 3">
    <name type="scientific">Flammeovirga aprica JL-4</name>
    <dbReference type="NCBI Taxonomy" id="694437"/>
    <lineage>
        <taxon>Bacteria</taxon>
        <taxon>Pseudomonadati</taxon>
        <taxon>Bacteroidota</taxon>
        <taxon>Cytophagia</taxon>
        <taxon>Cytophagales</taxon>
        <taxon>Flammeovirgaceae</taxon>
        <taxon>Flammeovirga</taxon>
    </lineage>
</organism>
<feature type="chain" id="PRO_5030620072" evidence="1">
    <location>
        <begin position="20"/>
        <end position="876"/>
    </location>
</feature>
<evidence type="ECO:0000256" key="1">
    <source>
        <dbReference type="SAM" id="SignalP"/>
    </source>
</evidence>
<protein>
    <submittedName>
        <fullName evidence="2">WG repeat-containing protein</fullName>
    </submittedName>
</protein>
<proteinExistence type="predicted"/>
<keyword evidence="3" id="KW-1185">Reference proteome</keyword>
<dbReference type="PANTHER" id="PTHR37841">
    <property type="entry name" value="GLR2918 PROTEIN"/>
    <property type="match status" value="1"/>
</dbReference>
<dbReference type="Pfam" id="PF14903">
    <property type="entry name" value="WG_beta_rep"/>
    <property type="match status" value="1"/>
</dbReference>
<dbReference type="PANTHER" id="PTHR37841:SF1">
    <property type="entry name" value="DUF3298 DOMAIN-CONTAINING PROTEIN"/>
    <property type="match status" value="1"/>
</dbReference>
<sequence>MKFYFLLLLFYACTNSLFAQNVKTFWKLLDKGEYIKIEKKIQKEKDSETESAVLQSNLGLYFFHVPKVSDLDSAYYYFQSADTLWSDASEGEKNTWAKSYVTEDSIKNWIKEVEKAGFDHSLEEMTEQSFAAYIQKFPHALHIPRAIELRDSLGFENAKKEHSYNAYEVFVRTYPEAKQAKEAQHQYELLVYHSKTKDADEKVLAQFLLEHPENKYRNKVEGQLYAIRTENRSKSDYEQFIRDYPNSVYADSAISHLWYFSTSKDSLLVNYPSWSEKDYYQSLIKENDRLFPVCRENEVVFIKGNGEVDLEGEFVEASKDYNCHGTAGAYFEVTKERGTGWVDRKGKEVVACQYDEIVSLEEGLVSVKKNGKYGIYALNEGEWMPTIYDQVLRVSNRLFGVRKKARWGVISLEGEIKFPVEAGQLIHISDNMVLVMKKGRWASYRESDIFENNISTTDSTFKFEGYKLLKDQWYALSEEGKWSIYSPNGKRWSKGAAFDEIRDTADEQGWLVRKDTLWQLINYDMEVKIDSMIQPVLVKGKGVISKWNDQWVAYQWNGNKISEHDADTLSFINQELDLLIEKEKQHWVKFQSGKSLSLQKYSDWNITHIRKDSLNPAFLSVKSKRNKRYALLNENGSQIMTPQFSKLNIYKEGVVTAKYGTLEYLYALNGKKIYNEGYASIQYDDGVFHLKSKGKYGLYVPDSSFKIPPMFDQPLERTHLKKEGEQLWMGKKAGKYGLLTLSNAKTTKLYYEKMKPINNGLAFVWEDEKWKLLDVVNNTIALECDSYELFALSDDQFWIRYVKKNKFGIYTSSFGDVIFPEFEAVENMGDSESPLFMGMQYIHQAKLNILLYMDLRGKVVFQSILKENQYRKIKCE</sequence>
<dbReference type="EMBL" id="JABANE010000001">
    <property type="protein sequence ID" value="NME66379.1"/>
    <property type="molecule type" value="Genomic_DNA"/>
</dbReference>
<evidence type="ECO:0000313" key="3">
    <source>
        <dbReference type="Proteomes" id="UP000576082"/>
    </source>
</evidence>
<name>A0A7X9RST2_9BACT</name>
<gene>
    <name evidence="2" type="ORF">HHU12_00235</name>
</gene>
<keyword evidence="1" id="KW-0732">Signal</keyword>
<reference evidence="2 3" key="1">
    <citation type="submission" date="2020-04" db="EMBL/GenBank/DDBJ databases">
        <title>Flammeovirga sp. SR4, a novel species isolated from seawater.</title>
        <authorList>
            <person name="Wang X."/>
        </authorList>
    </citation>
    <scope>NUCLEOTIDE SEQUENCE [LARGE SCALE GENOMIC DNA]</scope>
    <source>
        <strain evidence="2 3">ATCC 23126</strain>
    </source>
</reference>
<dbReference type="RefSeq" id="WP_169654153.1">
    <property type="nucleotide sequence ID" value="NZ_JABANE010000001.1"/>
</dbReference>